<keyword evidence="4" id="KW-1185">Reference proteome</keyword>
<organism evidence="3 4">
    <name type="scientific">Peteryoungia ipomoeae</name>
    <dbReference type="NCBI Taxonomy" id="1210932"/>
    <lineage>
        <taxon>Bacteria</taxon>
        <taxon>Pseudomonadati</taxon>
        <taxon>Pseudomonadota</taxon>
        <taxon>Alphaproteobacteria</taxon>
        <taxon>Hyphomicrobiales</taxon>
        <taxon>Rhizobiaceae</taxon>
        <taxon>Peteryoungia</taxon>
    </lineage>
</organism>
<comment type="function">
    <text evidence="1">Involved in the assembly of lipopolysaccharide (LPS) at the surface of the outer membrane.</text>
</comment>
<dbReference type="GO" id="GO:1990351">
    <property type="term" value="C:transporter complex"/>
    <property type="evidence" value="ECO:0007669"/>
    <property type="project" value="TreeGrafter"/>
</dbReference>
<dbReference type="PANTHER" id="PTHR30189">
    <property type="entry name" value="LPS-ASSEMBLY PROTEIN"/>
    <property type="match status" value="1"/>
</dbReference>
<evidence type="ECO:0000313" key="3">
    <source>
        <dbReference type="EMBL" id="THV25675.1"/>
    </source>
</evidence>
<keyword evidence="1" id="KW-0732">Signal</keyword>
<dbReference type="EMBL" id="STGV01000001">
    <property type="protein sequence ID" value="THV25675.1"/>
    <property type="molecule type" value="Genomic_DNA"/>
</dbReference>
<name>A0A4S8P816_9HYPH</name>
<keyword evidence="1" id="KW-0998">Cell outer membrane</keyword>
<evidence type="ECO:0000256" key="1">
    <source>
        <dbReference type="HAMAP-Rule" id="MF_01411"/>
    </source>
</evidence>
<dbReference type="PANTHER" id="PTHR30189:SF1">
    <property type="entry name" value="LPS-ASSEMBLY PROTEIN LPTD"/>
    <property type="match status" value="1"/>
</dbReference>
<dbReference type="InterPro" id="IPR050218">
    <property type="entry name" value="LptD"/>
</dbReference>
<comment type="subcellular location">
    <subcellularLocation>
        <location evidence="1">Cell outer membrane</location>
    </subcellularLocation>
</comment>
<dbReference type="GO" id="GO:0043165">
    <property type="term" value="P:Gram-negative-bacterium-type cell outer membrane assembly"/>
    <property type="evidence" value="ECO:0007669"/>
    <property type="project" value="UniProtKB-UniRule"/>
</dbReference>
<proteinExistence type="inferred from homology"/>
<comment type="similarity">
    <text evidence="1">Belongs to the LptD family.</text>
</comment>
<feature type="domain" description="LptD C-terminal" evidence="2">
    <location>
        <begin position="331"/>
        <end position="700"/>
    </location>
</feature>
<reference evidence="3 4" key="1">
    <citation type="submission" date="2019-04" db="EMBL/GenBank/DDBJ databases">
        <title>Genome sequence of strain shin9-1.</title>
        <authorList>
            <person name="Gao J."/>
            <person name="Sun J."/>
        </authorList>
    </citation>
    <scope>NUCLEOTIDE SEQUENCE [LARGE SCALE GENOMIC DNA]</scope>
    <source>
        <strain evidence="4">shin9-1</strain>
    </source>
</reference>
<protein>
    <recommendedName>
        <fullName evidence="1">LPS-assembly protein LptD</fullName>
    </recommendedName>
</protein>
<dbReference type="InterPro" id="IPR020889">
    <property type="entry name" value="LipoPS_assembly_LptD"/>
</dbReference>
<dbReference type="OrthoDB" id="9760225at2"/>
<dbReference type="Pfam" id="PF04453">
    <property type="entry name" value="LptD"/>
    <property type="match status" value="1"/>
</dbReference>
<dbReference type="Gene3D" id="2.60.450.10">
    <property type="entry name" value="Lipopolysaccharide (LPS) transport protein A like domain"/>
    <property type="match status" value="1"/>
</dbReference>
<accession>A0A4S8P816</accession>
<dbReference type="Proteomes" id="UP000308828">
    <property type="component" value="Unassembled WGS sequence"/>
</dbReference>
<dbReference type="GO" id="GO:0009279">
    <property type="term" value="C:cell outer membrane"/>
    <property type="evidence" value="ECO:0007669"/>
    <property type="project" value="UniProtKB-SubCell"/>
</dbReference>
<gene>
    <name evidence="1" type="primary">lptD</name>
    <name evidence="3" type="ORF">FAA97_05680</name>
</gene>
<keyword evidence="1" id="KW-0472">Membrane</keyword>
<dbReference type="HAMAP" id="MF_01411">
    <property type="entry name" value="LPS_assembly_LptD"/>
    <property type="match status" value="1"/>
</dbReference>
<dbReference type="InterPro" id="IPR007543">
    <property type="entry name" value="LptD_C"/>
</dbReference>
<dbReference type="AlphaFoldDB" id="A0A4S8P816"/>
<comment type="caution">
    <text evidence="1">Lacks conserved residue(s) required for the propagation of feature annotation.</text>
</comment>
<comment type="subunit">
    <text evidence="1">Component of the lipopolysaccharide transport and assembly complex.</text>
</comment>
<evidence type="ECO:0000259" key="2">
    <source>
        <dbReference type="Pfam" id="PF04453"/>
    </source>
</evidence>
<evidence type="ECO:0000313" key="4">
    <source>
        <dbReference type="Proteomes" id="UP000308828"/>
    </source>
</evidence>
<sequence length="788" mass="85549">MGTGCRSHGIGGNDSASQGGRLVAVSDRGNIRRLSVVLLTSVAVCALSPSAPAAFAQSAQQSPVSADVSEDAKLLLAANELVYDRDAERVVANGAVQINYGGYQMVARQVVYDQKTGRVTAAGNIELVEPTGNRVYADSLDVTDNFSDGFLRALRVETTDNTRLVAESAERVGGTQMILHKGVYTACLPCAENPSRPPIWQVKAERVVQDGKKKTVRLEKARFELFGHSIATLPFIEVPDNTVKRKSGFLFPEFRTAEKLGFGIAVPYYIAIAPDRDATITTTGYTSQGALIEGEYRQRFEKGNATLRVAAINQMDTEGFDAGTSDARRDFRGMVATKGDFKINSRWAFGWDAMFQSDNNFARTYGIDGYNNSTNTNVAYLTGLGDRNFFDMRGYYFDVQDADLDSTAEKKQATVLPVIDYSYYAPELVAGGQLSGTMNFTSLSRFSSDGLTGLKGNMNRLTGELEWQRTYDAPGGLQITPILAARGDAYGLAMDDPGAAYGGDFTSSDAPTRHMLTAGIEARYPWLITTGNSSHIIEPIAQIYARNDESFAGGLPNEDAQSLVFDATNLFDRDKFSGFDRVEGGTRANVGVRYTGTFDNGIGLRGLFGQSYHLAGLNSYASEDLVSVGAYSGLETDVSDFVAMAGIDLPIGISANASVRLDEKTLEVQRTDLGASYSRDRFTTSVTFTQVAARPEYGFDEDNQTISSSSTVKLNESWSVFGSVNYDIDANSFNRRSVGISYGDECTTFSLAYSDKYDPNSETANDWTIGGKLVFRTLGEINLSDTTF</sequence>
<comment type="caution">
    <text evidence="3">The sequence shown here is derived from an EMBL/GenBank/DDBJ whole genome shotgun (WGS) entry which is preliminary data.</text>
</comment>
<dbReference type="GO" id="GO:0015920">
    <property type="term" value="P:lipopolysaccharide transport"/>
    <property type="evidence" value="ECO:0007669"/>
    <property type="project" value="InterPro"/>
</dbReference>